<evidence type="ECO:0000313" key="2">
    <source>
        <dbReference type="Proteomes" id="UP000051213"/>
    </source>
</evidence>
<dbReference type="Proteomes" id="UP000051213">
    <property type="component" value="Unassembled WGS sequence"/>
</dbReference>
<dbReference type="Pfam" id="PF23169">
    <property type="entry name" value="HalD"/>
    <property type="match status" value="1"/>
</dbReference>
<dbReference type="PANTHER" id="PTHR41677">
    <property type="entry name" value="YALI0B19030P"/>
    <property type="match status" value="1"/>
</dbReference>
<reference evidence="1 2" key="1">
    <citation type="submission" date="2015-10" db="EMBL/GenBank/DDBJ databases">
        <title>Metagenome-Assembled Genomes uncover a global brackish microbiome.</title>
        <authorList>
            <person name="Hugerth L.W."/>
            <person name="Larsson J."/>
            <person name="Alneberg J."/>
            <person name="Lindh M.V."/>
            <person name="Legrand C."/>
            <person name="Pinhassi J."/>
            <person name="Andersson A.F."/>
        </authorList>
    </citation>
    <scope>NUCLEOTIDE SEQUENCE [LARGE SCALE GENOMIC DNA]</scope>
    <source>
        <strain evidence="1">BACL26 MAG-121220-bin70</strain>
    </source>
</reference>
<dbReference type="EMBL" id="LICA01000046">
    <property type="protein sequence ID" value="KRO96662.1"/>
    <property type="molecule type" value="Genomic_DNA"/>
</dbReference>
<name>A0A0R2UB05_9GAMM</name>
<dbReference type="InterPro" id="IPR056470">
    <property type="entry name" value="BesD/HalB-like"/>
</dbReference>
<dbReference type="AlphaFoldDB" id="A0A0R2UB05"/>
<evidence type="ECO:0008006" key="3">
    <source>
        <dbReference type="Google" id="ProtNLM"/>
    </source>
</evidence>
<protein>
    <recommendedName>
        <fullName evidence="3">Fe2OG dioxygenase domain-containing protein</fullName>
    </recommendedName>
</protein>
<comment type="caution">
    <text evidence="1">The sequence shown here is derived from an EMBL/GenBank/DDBJ whole genome shotgun (WGS) entry which is preliminary data.</text>
</comment>
<evidence type="ECO:0000313" key="1">
    <source>
        <dbReference type="EMBL" id="KRO96662.1"/>
    </source>
</evidence>
<sequence>MREICERIYENRNSSAGTGANRLGSYARGAGYRSKFIRDFCDSPELAAHLSAIANVTLGRHSVPAVACGINYAPDDITKAVDNWHVDSVSYDIVMMLSDPNRIKGGEFQIFNGTKQEGREILGINGEEGIDTQLPENRVITLPFPSAGYGFLQQGNMIFHRACRLQEKADRITIIPSFEVLPSSSMDATNSINMSGWDDPGIQQELARHEIWRASARLDKLLDEVKLNDDPLKLAANINDAISKLLAFKNNLEEHHG</sequence>
<gene>
    <name evidence="1" type="ORF">ABS24_10165</name>
</gene>
<accession>A0A0R2UB05</accession>
<proteinExistence type="predicted"/>
<organism evidence="1 2">
    <name type="scientific">SAR92 bacterium BACL26 MAG-121220-bin70</name>
    <dbReference type="NCBI Taxonomy" id="1655626"/>
    <lineage>
        <taxon>Bacteria</taxon>
        <taxon>Pseudomonadati</taxon>
        <taxon>Pseudomonadota</taxon>
        <taxon>Gammaproteobacteria</taxon>
        <taxon>Cellvibrionales</taxon>
        <taxon>Porticoccaceae</taxon>
        <taxon>SAR92 clade</taxon>
    </lineage>
</organism>
<dbReference type="PANTHER" id="PTHR41677:SF1">
    <property type="entry name" value="FE2OG DIOXYGENASE DOMAIN-CONTAINING PROTEIN"/>
    <property type="match status" value="1"/>
</dbReference>